<feature type="binding site" evidence="4">
    <location>
        <position position="228"/>
    </location>
    <ligand>
        <name>substrate</name>
    </ligand>
</feature>
<feature type="binding site" evidence="4">
    <location>
        <begin position="94"/>
        <end position="98"/>
    </location>
    <ligand>
        <name>substrate</name>
    </ligand>
</feature>
<feature type="binding site" evidence="4">
    <location>
        <position position="342"/>
    </location>
    <ligand>
        <name>Zn(2+)</name>
        <dbReference type="ChEBI" id="CHEBI:29105"/>
    </ligand>
</feature>
<proteinExistence type="inferred from homology"/>
<dbReference type="GO" id="GO:0008479">
    <property type="term" value="F:tRNA-guanosine(34) queuine transglycosylase activity"/>
    <property type="evidence" value="ECO:0007669"/>
    <property type="project" value="UniProtKB-UniRule"/>
</dbReference>
<dbReference type="Proteomes" id="UP000176185">
    <property type="component" value="Unassembled WGS sequence"/>
</dbReference>
<evidence type="ECO:0000259" key="5">
    <source>
        <dbReference type="Pfam" id="PF01702"/>
    </source>
</evidence>
<dbReference type="GO" id="GO:0008616">
    <property type="term" value="P:tRNA queuosine(34) biosynthetic process"/>
    <property type="evidence" value="ECO:0007669"/>
    <property type="project" value="UniProtKB-UniRule"/>
</dbReference>
<dbReference type="InterPro" id="IPR002616">
    <property type="entry name" value="tRNA_ribo_trans-like"/>
</dbReference>
<dbReference type="PANTHER" id="PTHR46499:SF1">
    <property type="entry name" value="QUEUINE TRNA-RIBOSYLTRANSFERASE"/>
    <property type="match status" value="1"/>
</dbReference>
<feature type="domain" description="tRNA-guanine(15) transglycosylase-like" evidence="5">
    <location>
        <begin position="135"/>
        <end position="404"/>
    </location>
</feature>
<dbReference type="EC" id="2.4.2.29" evidence="4"/>
<feature type="binding site" evidence="4">
    <location>
        <position position="371"/>
    </location>
    <ligand>
        <name>Zn(2+)</name>
        <dbReference type="ChEBI" id="CHEBI:29105"/>
    </ligand>
</feature>
<comment type="catalytic activity">
    <reaction evidence="4">
        <text>7-aminomethyl-7-carbaguanine + guanosine(34) in tRNA = 7-aminomethyl-7-carbaguanosine(34) in tRNA + guanine</text>
        <dbReference type="Rhea" id="RHEA:24104"/>
        <dbReference type="Rhea" id="RHEA-COMP:10341"/>
        <dbReference type="Rhea" id="RHEA-COMP:10342"/>
        <dbReference type="ChEBI" id="CHEBI:16235"/>
        <dbReference type="ChEBI" id="CHEBI:58703"/>
        <dbReference type="ChEBI" id="CHEBI:74269"/>
        <dbReference type="ChEBI" id="CHEBI:82833"/>
        <dbReference type="EC" id="2.4.2.29"/>
    </reaction>
</comment>
<dbReference type="GO" id="GO:0046872">
    <property type="term" value="F:metal ion binding"/>
    <property type="evidence" value="ECO:0007669"/>
    <property type="project" value="UniProtKB-KW"/>
</dbReference>
<comment type="caution">
    <text evidence="6">The sequence shown here is derived from an EMBL/GenBank/DDBJ whole genome shotgun (WGS) entry which is preliminary data.</text>
</comment>
<feature type="binding site" evidence="4">
    <location>
        <position position="181"/>
    </location>
    <ligand>
        <name>substrate</name>
    </ligand>
</feature>
<dbReference type="InterPro" id="IPR036511">
    <property type="entry name" value="TGT-like_sf"/>
</dbReference>
<evidence type="ECO:0000313" key="6">
    <source>
        <dbReference type="EMBL" id="OGC80595.1"/>
    </source>
</evidence>
<dbReference type="HAMAP" id="MF_00168">
    <property type="entry name" value="Q_tRNA_Tgt"/>
    <property type="match status" value="1"/>
</dbReference>
<evidence type="ECO:0000256" key="1">
    <source>
        <dbReference type="ARBA" id="ARBA00022676"/>
    </source>
</evidence>
<keyword evidence="4" id="KW-0479">Metal-binding</keyword>
<evidence type="ECO:0000256" key="2">
    <source>
        <dbReference type="ARBA" id="ARBA00022679"/>
    </source>
</evidence>
<keyword evidence="2 4" id="KW-0808">Transferase</keyword>
<dbReference type="NCBIfam" id="TIGR00430">
    <property type="entry name" value="Q_tRNA_tgt"/>
    <property type="match status" value="1"/>
</dbReference>
<feature type="binding site" evidence="4">
    <location>
        <position position="345"/>
    </location>
    <ligand>
        <name>Zn(2+)</name>
        <dbReference type="ChEBI" id="CHEBI:29105"/>
    </ligand>
</feature>
<comment type="subunit">
    <text evidence="4">Homodimer. Within each dimer, one monomer is responsible for RNA recognition and catalysis, while the other monomer binds to the replacement base PreQ1.</text>
</comment>
<feature type="region of interest" description="RNA binding; important for wobble base 34 recognition" evidence="4">
    <location>
        <begin position="307"/>
        <end position="311"/>
    </location>
</feature>
<keyword evidence="3 4" id="KW-0819">tRNA processing</keyword>
<protein>
    <recommendedName>
        <fullName evidence="4">Queuine tRNA-ribosyltransferase</fullName>
        <ecNumber evidence="4">2.4.2.29</ecNumber>
    </recommendedName>
    <alternativeName>
        <fullName evidence="4">Guanine insertion enzyme</fullName>
    </alternativeName>
    <alternativeName>
        <fullName evidence="4">tRNA-guanine transglycosylase</fullName>
    </alternativeName>
</protein>
<feature type="binding site" evidence="4">
    <location>
        <position position="340"/>
    </location>
    <ligand>
        <name>Zn(2+)</name>
        <dbReference type="ChEBI" id="CHEBI:29105"/>
    </ligand>
</feature>
<evidence type="ECO:0000256" key="3">
    <source>
        <dbReference type="ARBA" id="ARBA00022694"/>
    </source>
</evidence>
<feature type="active site" description="Proton acceptor" evidence="4">
    <location>
        <position position="94"/>
    </location>
</feature>
<keyword evidence="1 4" id="KW-0328">Glycosyltransferase</keyword>
<feature type="region of interest" description="RNA binding" evidence="4">
    <location>
        <begin position="283"/>
        <end position="289"/>
    </location>
</feature>
<dbReference type="InterPro" id="IPR050076">
    <property type="entry name" value="ArchSynthase1/Queuine_TRR"/>
</dbReference>
<dbReference type="GO" id="GO:0005829">
    <property type="term" value="C:cytosol"/>
    <property type="evidence" value="ECO:0007669"/>
    <property type="project" value="TreeGrafter"/>
</dbReference>
<dbReference type="AlphaFoldDB" id="A0A1F4XFZ6"/>
<reference evidence="6 7" key="1">
    <citation type="journal article" date="2016" name="Nat. Commun.">
        <title>Thousands of microbial genomes shed light on interconnected biogeochemical processes in an aquifer system.</title>
        <authorList>
            <person name="Anantharaman K."/>
            <person name="Brown C.T."/>
            <person name="Hug L.A."/>
            <person name="Sharon I."/>
            <person name="Castelle C.J."/>
            <person name="Probst A.J."/>
            <person name="Thomas B.C."/>
            <person name="Singh A."/>
            <person name="Wilkins M.J."/>
            <person name="Karaoz U."/>
            <person name="Brodie E.L."/>
            <person name="Williams K.H."/>
            <person name="Hubbard S.S."/>
            <person name="Banfield J.F."/>
        </authorList>
    </citation>
    <scope>NUCLEOTIDE SEQUENCE [LARGE SCALE GENOMIC DNA]</scope>
</reference>
<feature type="active site" description="Nucleophile" evidence="4">
    <location>
        <position position="302"/>
    </location>
</feature>
<dbReference type="InterPro" id="IPR004803">
    <property type="entry name" value="TGT"/>
</dbReference>
<feature type="binding site" evidence="4">
    <location>
        <position position="255"/>
    </location>
    <ligand>
        <name>substrate</name>
    </ligand>
</feature>
<dbReference type="UniPathway" id="UPA00392"/>
<dbReference type="PANTHER" id="PTHR46499">
    <property type="entry name" value="QUEUINE TRNA-RIBOSYLTRANSFERASE"/>
    <property type="match status" value="1"/>
</dbReference>
<evidence type="ECO:0000256" key="4">
    <source>
        <dbReference type="HAMAP-Rule" id="MF_00168"/>
    </source>
</evidence>
<gene>
    <name evidence="4" type="primary">tgt</name>
    <name evidence="6" type="ORF">A2943_00955</name>
</gene>
<comment type="cofactor">
    <cofactor evidence="4">
        <name>Zn(2+)</name>
        <dbReference type="ChEBI" id="CHEBI:29105"/>
    </cofactor>
    <text evidence="4">Binds 1 zinc ion per subunit.</text>
</comment>
<dbReference type="Gene3D" id="3.20.20.105">
    <property type="entry name" value="Queuine tRNA-ribosyltransferase-like"/>
    <property type="match status" value="1"/>
</dbReference>
<keyword evidence="4" id="KW-0862">Zinc</keyword>
<comment type="pathway">
    <text evidence="4">tRNA modification; tRNA-queuosine biosynthesis.</text>
</comment>
<feature type="domain" description="tRNA-guanine(15) transglycosylase-like" evidence="5">
    <location>
        <begin position="18"/>
        <end position="104"/>
    </location>
</feature>
<comment type="function">
    <text evidence="4">Catalyzes the base-exchange of a guanine (G) residue with the queuine precursor 7-aminomethyl-7-deazaguanine (PreQ1) at position 34 (anticodon wobble position) in tRNAs with GU(N) anticodons (tRNA-Asp, -Asn, -His and -Tyr). Catalysis occurs through a double-displacement mechanism. The nucleophile active site attacks the C1' of nucleotide 34 to detach the guanine base from the RNA, forming a covalent enzyme-RNA intermediate. The proton acceptor active site deprotonates the incoming PreQ1, allowing a nucleophilic attack on the C1' of the ribose to form the product. After dissociation, two additional enzymatic reactions on the tRNA convert PreQ1 to queuine (Q), resulting in the hypermodified nucleoside queuosine (7-(((4,5-cis-dihydroxy-2-cyclopenten-1-yl)amino)methyl)-7-deazaguanosine).</text>
</comment>
<keyword evidence="4" id="KW-0671">Queuosine biosynthesis</keyword>
<accession>A0A1F4XFZ6</accession>
<dbReference type="Pfam" id="PF01702">
    <property type="entry name" value="TGT"/>
    <property type="match status" value="2"/>
</dbReference>
<name>A0A1F4XFZ6_9BACT</name>
<evidence type="ECO:0000313" key="7">
    <source>
        <dbReference type="Proteomes" id="UP000176185"/>
    </source>
</evidence>
<organism evidence="6 7">
    <name type="scientific">Candidatus Adlerbacteria bacterium RIFCSPLOWO2_01_FULL_51_16</name>
    <dbReference type="NCBI Taxonomy" id="1797243"/>
    <lineage>
        <taxon>Bacteria</taxon>
        <taxon>Candidatus Adleribacteriota</taxon>
    </lineage>
</organism>
<sequence>MVRPVSFRIEKENPGSLARAGVLTTPHGEIKTPTFIAVATKATVKGVLPDRFESLGVQSVIANAYHLFLSGLETVEKAGGVGKFMGTSLPTMTDSGGFQVFSLGVGFGKKVSKFLPEQKAVEEGVAVFDEELATSHGKLAVIDEEGVSFTSHLDGTLHRFTPERSIELQHQLGADIIFAFDECTSPTADYKYQKEAMERTHRWAGRSLKAHRQNVEKNAAQGIFGIVQGGRFEDLRIESAKELAGMDFDGYGIGGSFSKEDILGILDKVNRELPKGKPRHLLGIGEPEDLFIGVAAGIDTFDCVLPTRNGRNGTLYTRAGKINISGAQYREDFSPPDSECGCSVCKNHTRAYLRHLFRTNEMLGPILATTHNIRFLTRLAEQIREAILNGNFEDFKEKFMCEYKN</sequence>
<comment type="similarity">
    <text evidence="4">Belongs to the queuine tRNA-ribosyltransferase family.</text>
</comment>
<dbReference type="NCBIfam" id="TIGR00449">
    <property type="entry name" value="tgt_general"/>
    <property type="match status" value="1"/>
</dbReference>
<dbReference type="SUPFAM" id="SSF51713">
    <property type="entry name" value="tRNA-guanine transglycosylase"/>
    <property type="match status" value="1"/>
</dbReference>
<dbReference type="EMBL" id="MEWX01000016">
    <property type="protein sequence ID" value="OGC80595.1"/>
    <property type="molecule type" value="Genomic_DNA"/>
</dbReference>
<dbReference type="STRING" id="1797243.A2943_00955"/>